<dbReference type="EMBL" id="AWTV01000005">
    <property type="protein sequence ID" value="KIH93596.1"/>
    <property type="molecule type" value="Genomic_DNA"/>
</dbReference>
<evidence type="ECO:0000313" key="2">
    <source>
        <dbReference type="EMBL" id="KIH93596.1"/>
    </source>
</evidence>
<gene>
    <name evidence="2" type="ORF">SPBR_04481</name>
</gene>
<evidence type="ECO:0000313" key="3">
    <source>
        <dbReference type="Proteomes" id="UP000031575"/>
    </source>
</evidence>
<sequence length="147" mass="16112">MDGTSDSKTRMLLDQFLSKSPPQQFTHALEKFLTSPLPTLHPASWAPPADEAAVRLDLVCQLQKNFIESLGQDVLFTASQISTLVLMPLSTLQKLVADTGPDTHSLTRTAVSQGYLNMSSKANTPTPQLRKERRPGKNHSLSNNPAM</sequence>
<protein>
    <submittedName>
        <fullName evidence="2">Uncharacterized protein</fullName>
    </submittedName>
</protein>
<keyword evidence="3" id="KW-1185">Reference proteome</keyword>
<reference evidence="2 3" key="1">
    <citation type="journal article" date="2014" name="BMC Genomics">
        <title>Comparative genomics of the major fungal agents of human and animal Sporotrichosis: Sporothrix schenckii and Sporothrix brasiliensis.</title>
        <authorList>
            <person name="Teixeira M.M."/>
            <person name="de Almeida L.G."/>
            <person name="Kubitschek-Barreira P."/>
            <person name="Alves F.L."/>
            <person name="Kioshima E.S."/>
            <person name="Abadio A.K."/>
            <person name="Fernandes L."/>
            <person name="Derengowski L.S."/>
            <person name="Ferreira K.S."/>
            <person name="Souza R.C."/>
            <person name="Ruiz J.C."/>
            <person name="de Andrade N.C."/>
            <person name="Paes H.C."/>
            <person name="Nicola A.M."/>
            <person name="Albuquerque P."/>
            <person name="Gerber A.L."/>
            <person name="Martins V.P."/>
            <person name="Peconick L.D."/>
            <person name="Neto A.V."/>
            <person name="Chaucanez C.B."/>
            <person name="Silva P.A."/>
            <person name="Cunha O.L."/>
            <person name="de Oliveira F.F."/>
            <person name="dos Santos T.C."/>
            <person name="Barros A.L."/>
            <person name="Soares M.A."/>
            <person name="de Oliveira L.M."/>
            <person name="Marini M.M."/>
            <person name="Villalobos-Duno H."/>
            <person name="Cunha M.M."/>
            <person name="de Hoog S."/>
            <person name="da Silveira J.F."/>
            <person name="Henrissat B."/>
            <person name="Nino-Vega G.A."/>
            <person name="Cisalpino P.S."/>
            <person name="Mora-Montes H.M."/>
            <person name="Almeida S.R."/>
            <person name="Stajich J.E."/>
            <person name="Lopes-Bezerra L.M."/>
            <person name="Vasconcelos A.T."/>
            <person name="Felipe M.S."/>
        </authorList>
    </citation>
    <scope>NUCLEOTIDE SEQUENCE [LARGE SCALE GENOMIC DNA]</scope>
    <source>
        <strain evidence="2 3">5110</strain>
    </source>
</reference>
<dbReference type="Proteomes" id="UP000031575">
    <property type="component" value="Unassembled WGS sequence"/>
</dbReference>
<feature type="region of interest" description="Disordered" evidence="1">
    <location>
        <begin position="112"/>
        <end position="147"/>
    </location>
</feature>
<dbReference type="GeneID" id="63677685"/>
<name>A0A0C2IWT3_9PEZI</name>
<dbReference type="HOGENOM" id="CLU_1769301_0_0_1"/>
<proteinExistence type="predicted"/>
<evidence type="ECO:0000256" key="1">
    <source>
        <dbReference type="SAM" id="MobiDB-lite"/>
    </source>
</evidence>
<organism evidence="2 3">
    <name type="scientific">Sporothrix brasiliensis 5110</name>
    <dbReference type="NCBI Taxonomy" id="1398154"/>
    <lineage>
        <taxon>Eukaryota</taxon>
        <taxon>Fungi</taxon>
        <taxon>Dikarya</taxon>
        <taxon>Ascomycota</taxon>
        <taxon>Pezizomycotina</taxon>
        <taxon>Sordariomycetes</taxon>
        <taxon>Sordariomycetidae</taxon>
        <taxon>Ophiostomatales</taxon>
        <taxon>Ophiostomataceae</taxon>
        <taxon>Sporothrix</taxon>
    </lineage>
</organism>
<dbReference type="RefSeq" id="XP_040621606.1">
    <property type="nucleotide sequence ID" value="XM_040762764.1"/>
</dbReference>
<dbReference type="AlphaFoldDB" id="A0A0C2IWT3"/>
<dbReference type="VEuPathDB" id="FungiDB:SPBR_04481"/>
<dbReference type="OrthoDB" id="10446807at2759"/>
<feature type="compositionally biased region" description="Polar residues" evidence="1">
    <location>
        <begin position="112"/>
        <end position="127"/>
    </location>
</feature>
<accession>A0A0C2IWT3</accession>
<comment type="caution">
    <text evidence="2">The sequence shown here is derived from an EMBL/GenBank/DDBJ whole genome shotgun (WGS) entry which is preliminary data.</text>
</comment>